<protein>
    <submittedName>
        <fullName evidence="1">Uncharacterized protein</fullName>
    </submittedName>
</protein>
<proteinExistence type="predicted"/>
<gene>
    <name evidence="1" type="ORF">DCC35_16900</name>
</gene>
<sequence length="80" mass="9430">MRVIKEFLSNNIRYSVFTWNEKFLLKAEKGPLEVTLKFNELDLLGEPDWEKFVEGNFSDQVNKQFDQLGNLYKDALQELG</sequence>
<dbReference type="RefSeq" id="WP_137091888.1">
    <property type="nucleotide sequence ID" value="NZ_CP028923.1"/>
</dbReference>
<keyword evidence="2" id="KW-1185">Reference proteome</keyword>
<name>A0A4D7JVV2_9BACT</name>
<dbReference type="KEGG" id="fpf:DCC35_16900"/>
<dbReference type="EMBL" id="CP028923">
    <property type="protein sequence ID" value="QCK16296.1"/>
    <property type="molecule type" value="Genomic_DNA"/>
</dbReference>
<accession>A0A4D7JVV2</accession>
<dbReference type="OrthoDB" id="1467713at2"/>
<dbReference type="AlphaFoldDB" id="A0A4D7JVV2"/>
<dbReference type="Proteomes" id="UP000298616">
    <property type="component" value="Chromosome"/>
</dbReference>
<reference evidence="1 2" key="1">
    <citation type="submission" date="2018-04" db="EMBL/GenBank/DDBJ databases">
        <title>Complete genome uncultured novel isolate.</title>
        <authorList>
            <person name="Merlino G."/>
        </authorList>
    </citation>
    <scope>NUCLEOTIDE SEQUENCE [LARGE SCALE GENOMIC DNA]</scope>
    <source>
        <strain evidence="2">R1DC9</strain>
    </source>
</reference>
<evidence type="ECO:0000313" key="1">
    <source>
        <dbReference type="EMBL" id="QCK16296.1"/>
    </source>
</evidence>
<organism evidence="1 2">
    <name type="scientific">Mangrovivirga cuniculi</name>
    <dbReference type="NCBI Taxonomy" id="2715131"/>
    <lineage>
        <taxon>Bacteria</taxon>
        <taxon>Pseudomonadati</taxon>
        <taxon>Bacteroidota</taxon>
        <taxon>Cytophagia</taxon>
        <taxon>Cytophagales</taxon>
        <taxon>Mangrovivirgaceae</taxon>
        <taxon>Mangrovivirga</taxon>
    </lineage>
</organism>
<evidence type="ECO:0000313" key="2">
    <source>
        <dbReference type="Proteomes" id="UP000298616"/>
    </source>
</evidence>